<keyword evidence="4" id="KW-0963">Cytoplasm</keyword>
<dbReference type="GO" id="GO:0046872">
    <property type="term" value="F:metal ion binding"/>
    <property type="evidence" value="ECO:0007669"/>
    <property type="project" value="UniProtKB-KW"/>
</dbReference>
<comment type="similarity">
    <text evidence="2">Belongs to the TsaE family.</text>
</comment>
<dbReference type="EMBL" id="PFET01000010">
    <property type="protein sequence ID" value="PJE75740.1"/>
    <property type="molecule type" value="Genomic_DNA"/>
</dbReference>
<dbReference type="GO" id="GO:0005524">
    <property type="term" value="F:ATP binding"/>
    <property type="evidence" value="ECO:0007669"/>
    <property type="project" value="UniProtKB-KW"/>
</dbReference>
<dbReference type="SUPFAM" id="SSF52540">
    <property type="entry name" value="P-loop containing nucleoside triphosphate hydrolases"/>
    <property type="match status" value="1"/>
</dbReference>
<comment type="subcellular location">
    <subcellularLocation>
        <location evidence="1">Cytoplasm</location>
    </subcellularLocation>
</comment>
<evidence type="ECO:0000256" key="5">
    <source>
        <dbReference type="ARBA" id="ARBA00022694"/>
    </source>
</evidence>
<keyword evidence="5" id="KW-0819">tRNA processing</keyword>
<dbReference type="PANTHER" id="PTHR33540">
    <property type="entry name" value="TRNA THREONYLCARBAMOYLADENOSINE BIOSYNTHESIS PROTEIN TSAE"/>
    <property type="match status" value="1"/>
</dbReference>
<dbReference type="NCBIfam" id="TIGR00150">
    <property type="entry name" value="T6A_YjeE"/>
    <property type="match status" value="1"/>
</dbReference>
<proteinExistence type="inferred from homology"/>
<evidence type="ECO:0000256" key="8">
    <source>
        <dbReference type="ARBA" id="ARBA00022840"/>
    </source>
</evidence>
<evidence type="ECO:0000313" key="11">
    <source>
        <dbReference type="EMBL" id="PJE75740.1"/>
    </source>
</evidence>
<dbReference type="PANTHER" id="PTHR33540:SF2">
    <property type="entry name" value="TRNA THREONYLCARBAMOYLADENOSINE BIOSYNTHESIS PROTEIN TSAE"/>
    <property type="match status" value="1"/>
</dbReference>
<dbReference type="InterPro" id="IPR027417">
    <property type="entry name" value="P-loop_NTPase"/>
</dbReference>
<dbReference type="AlphaFoldDB" id="A0A2M8LE72"/>
<keyword evidence="8" id="KW-0067">ATP-binding</keyword>
<accession>A0A2M8LE72</accession>
<evidence type="ECO:0000256" key="4">
    <source>
        <dbReference type="ARBA" id="ARBA00022490"/>
    </source>
</evidence>
<dbReference type="InterPro" id="IPR003442">
    <property type="entry name" value="T6A_TsaE"/>
</dbReference>
<keyword evidence="7" id="KW-0547">Nucleotide-binding</keyword>
<evidence type="ECO:0000313" key="12">
    <source>
        <dbReference type="Proteomes" id="UP000231152"/>
    </source>
</evidence>
<keyword evidence="11" id="KW-0808">Transferase</keyword>
<dbReference type="GO" id="GO:0002949">
    <property type="term" value="P:tRNA threonylcarbamoyladenosine modification"/>
    <property type="evidence" value="ECO:0007669"/>
    <property type="project" value="InterPro"/>
</dbReference>
<reference evidence="11 12" key="1">
    <citation type="submission" date="2017-09" db="EMBL/GenBank/DDBJ databases">
        <title>Depth-based differentiation of microbial function through sediment-hosted aquifers and enrichment of novel symbionts in the deep terrestrial subsurface.</title>
        <authorList>
            <person name="Probst A.J."/>
            <person name="Ladd B."/>
            <person name="Jarett J.K."/>
            <person name="Geller-Mcgrath D.E."/>
            <person name="Sieber C.M."/>
            <person name="Emerson J.B."/>
            <person name="Anantharaman K."/>
            <person name="Thomas B.C."/>
            <person name="Malmstrom R."/>
            <person name="Stieglmeier M."/>
            <person name="Klingl A."/>
            <person name="Woyke T."/>
            <person name="Ryan C.M."/>
            <person name="Banfield J.F."/>
        </authorList>
    </citation>
    <scope>NUCLEOTIDE SEQUENCE [LARGE SCALE GENOMIC DNA]</scope>
    <source>
        <strain evidence="11">CG10_big_fil_rev_8_21_14_0_10_48_11</strain>
    </source>
</reference>
<evidence type="ECO:0000256" key="9">
    <source>
        <dbReference type="ARBA" id="ARBA00022842"/>
    </source>
</evidence>
<keyword evidence="9" id="KW-0460">Magnesium</keyword>
<gene>
    <name evidence="11" type="ORF">COV04_03180</name>
</gene>
<keyword evidence="6" id="KW-0479">Metal-binding</keyword>
<evidence type="ECO:0000256" key="2">
    <source>
        <dbReference type="ARBA" id="ARBA00007599"/>
    </source>
</evidence>
<protein>
    <recommendedName>
        <fullName evidence="3">tRNA threonylcarbamoyladenosine biosynthesis protein TsaE</fullName>
    </recommendedName>
    <alternativeName>
        <fullName evidence="10">t(6)A37 threonylcarbamoyladenosine biosynthesis protein TsaE</fullName>
    </alternativeName>
</protein>
<comment type="caution">
    <text evidence="11">The sequence shown here is derived from an EMBL/GenBank/DDBJ whole genome shotgun (WGS) entry which is preliminary data.</text>
</comment>
<dbReference type="GO" id="GO:0005737">
    <property type="term" value="C:cytoplasm"/>
    <property type="evidence" value="ECO:0007669"/>
    <property type="project" value="UniProtKB-SubCell"/>
</dbReference>
<dbReference type="Pfam" id="PF02367">
    <property type="entry name" value="TsaE"/>
    <property type="match status" value="1"/>
</dbReference>
<evidence type="ECO:0000256" key="10">
    <source>
        <dbReference type="ARBA" id="ARBA00032441"/>
    </source>
</evidence>
<evidence type="ECO:0000256" key="7">
    <source>
        <dbReference type="ARBA" id="ARBA00022741"/>
    </source>
</evidence>
<dbReference type="Proteomes" id="UP000231152">
    <property type="component" value="Unassembled WGS sequence"/>
</dbReference>
<evidence type="ECO:0000256" key="1">
    <source>
        <dbReference type="ARBA" id="ARBA00004496"/>
    </source>
</evidence>
<dbReference type="Gene3D" id="3.40.50.300">
    <property type="entry name" value="P-loop containing nucleotide triphosphate hydrolases"/>
    <property type="match status" value="1"/>
</dbReference>
<name>A0A2M8LE72_9BACT</name>
<evidence type="ECO:0000256" key="6">
    <source>
        <dbReference type="ARBA" id="ARBA00022723"/>
    </source>
</evidence>
<dbReference type="GO" id="GO:0016740">
    <property type="term" value="F:transferase activity"/>
    <property type="evidence" value="ECO:0007669"/>
    <property type="project" value="UniProtKB-KW"/>
</dbReference>
<organism evidence="11 12">
    <name type="scientific">Candidatus Uhrbacteria bacterium CG10_big_fil_rev_8_21_14_0_10_48_11</name>
    <dbReference type="NCBI Taxonomy" id="1975037"/>
    <lineage>
        <taxon>Bacteria</taxon>
        <taxon>Candidatus Uhriibacteriota</taxon>
    </lineage>
</organism>
<evidence type="ECO:0000256" key="3">
    <source>
        <dbReference type="ARBA" id="ARBA00019010"/>
    </source>
</evidence>
<sequence>MKKHLGKTNAKKYSLRTLDDTTALAKELAATLRGGDVVGLVGELGTGKTNFVQALAKTLGVKQAVKSPTFTILQLYQTAKPYDFSLCHVDAYRLRGAEDLSAVGLADYIGDPNTVVIIEWADTIKKALPKTTRWLTFSFTATKRTVTLSL</sequence>